<dbReference type="Gene3D" id="3.50.50.60">
    <property type="entry name" value="FAD/NAD(P)-binding domain"/>
    <property type="match status" value="1"/>
</dbReference>
<gene>
    <name evidence="7" type="ordered locus">Shel_25020</name>
</gene>
<protein>
    <submittedName>
        <fullName evidence="7">Succinate dehydrogenase/fumarate reductase flavoprotein subunit</fullName>
    </submittedName>
</protein>
<dbReference type="KEGG" id="shi:Shel_25020"/>
<dbReference type="PANTHER" id="PTHR43400:SF7">
    <property type="entry name" value="FAD-DEPENDENT OXIDOREDUCTASE 2 FAD BINDING DOMAIN-CONTAINING PROTEIN"/>
    <property type="match status" value="1"/>
</dbReference>
<evidence type="ECO:0000259" key="6">
    <source>
        <dbReference type="Pfam" id="PF00890"/>
    </source>
</evidence>
<evidence type="ECO:0000313" key="8">
    <source>
        <dbReference type="Proteomes" id="UP000002026"/>
    </source>
</evidence>
<dbReference type="HOGENOM" id="CLU_011398_4_3_11"/>
<dbReference type="InterPro" id="IPR050315">
    <property type="entry name" value="FAD-oxidoreductase_2"/>
</dbReference>
<dbReference type="GO" id="GO:0033765">
    <property type="term" value="F:steroid dehydrogenase activity, acting on the CH-CH group of donors"/>
    <property type="evidence" value="ECO:0007669"/>
    <property type="project" value="UniProtKB-ARBA"/>
</dbReference>
<dbReference type="STRING" id="471855.Shel_25020"/>
<keyword evidence="8" id="KW-1185">Reference proteome</keyword>
<dbReference type="eggNOG" id="COG1053">
    <property type="taxonomic scope" value="Bacteria"/>
</dbReference>
<dbReference type="PROSITE" id="PS51257">
    <property type="entry name" value="PROKAR_LIPOPROTEIN"/>
    <property type="match status" value="1"/>
</dbReference>
<dbReference type="SUPFAM" id="SSF51905">
    <property type="entry name" value="FAD/NAD(P)-binding domain"/>
    <property type="match status" value="1"/>
</dbReference>
<evidence type="ECO:0000256" key="1">
    <source>
        <dbReference type="ARBA" id="ARBA00001974"/>
    </source>
</evidence>
<dbReference type="SUPFAM" id="SSF56425">
    <property type="entry name" value="Succinate dehydrogenase/fumarate reductase flavoprotein, catalytic domain"/>
    <property type="match status" value="1"/>
</dbReference>
<sequence>MTELSRRDLFKFGSLAAIGAAGAGALASCAPKGGSGTAAGSSADAGTGETGTAAGHRREGLPSFLQAPEPITDIAETKDYEIVVVGAGSPGVPCALKAFQDGANVALVTKESAASAFGNTGSGIDLDNSDPVDVANLVSFLMQANQYRPDRKQIEAWAYNSGEAVKWLIDYAQSAGAQVEDQGNAQAAPLVAKQGYNITFVTSFFGPKPYTTGEGMKDILAKAESEGLEVFYSTPAEQLVTDETGRVTGVICTASDGSHIQFNASKGVVVATGDYQSDTEMLQYYQPDMTNFGPKQANRNGDGHKMIVWAGGKIEDIAHTKMLHDFDGGPASMCDMPFLRTKMNGERFCNETFAMSIMNCYLRSAEDQGHYCQVFDSAYMEKGANFPGRLWDPEELKVYMPEEDVERVGVFSDQIRTFKADTLEELAEKLEITDVDAFVQTVADYNALAEAGADTQFGVPAESLTTIDTPPFYGIHRHVRMSSICGGGVDVNEKQQCLTPEGEVIEGLYAIGNCAGRFYGGIDYPLDVPGLNLGHNYTQGYMVGRDLAAQ</sequence>
<dbReference type="RefSeq" id="WP_012799607.1">
    <property type="nucleotide sequence ID" value="NC_013165.1"/>
</dbReference>
<dbReference type="Proteomes" id="UP000002026">
    <property type="component" value="Chromosome"/>
</dbReference>
<dbReference type="EMBL" id="CP001684">
    <property type="protein sequence ID" value="ACV23509.1"/>
    <property type="molecule type" value="Genomic_DNA"/>
</dbReference>
<dbReference type="Gene3D" id="3.90.700.10">
    <property type="entry name" value="Succinate dehydrogenase/fumarate reductase flavoprotein, catalytic domain"/>
    <property type="match status" value="1"/>
</dbReference>
<keyword evidence="2" id="KW-0285">Flavoprotein</keyword>
<evidence type="ECO:0000256" key="5">
    <source>
        <dbReference type="SAM" id="MobiDB-lite"/>
    </source>
</evidence>
<dbReference type="InterPro" id="IPR036188">
    <property type="entry name" value="FAD/NAD-bd_sf"/>
</dbReference>
<keyword evidence="4" id="KW-0560">Oxidoreductase</keyword>
<dbReference type="PROSITE" id="PS51318">
    <property type="entry name" value="TAT"/>
    <property type="match status" value="1"/>
</dbReference>
<keyword evidence="3" id="KW-0274">FAD</keyword>
<evidence type="ECO:0000256" key="3">
    <source>
        <dbReference type="ARBA" id="ARBA00022827"/>
    </source>
</evidence>
<accession>C7N2K1</accession>
<proteinExistence type="predicted"/>
<dbReference type="PANTHER" id="PTHR43400">
    <property type="entry name" value="FUMARATE REDUCTASE"/>
    <property type="match status" value="1"/>
</dbReference>
<reference evidence="7 8" key="1">
    <citation type="journal article" date="2009" name="Stand. Genomic Sci.">
        <title>Complete genome sequence of Slackia heliotrinireducens type strain (RHS 1).</title>
        <authorList>
            <person name="Pukall R."/>
            <person name="Lapidus A."/>
            <person name="Nolan M."/>
            <person name="Copeland A."/>
            <person name="Glavina Del Rio T."/>
            <person name="Lucas S."/>
            <person name="Chen F."/>
            <person name="Tice H."/>
            <person name="Cheng J.F."/>
            <person name="Chertkov O."/>
            <person name="Bruce D."/>
            <person name="Goodwin L."/>
            <person name="Kuske C."/>
            <person name="Brettin T."/>
            <person name="Detter J.C."/>
            <person name="Han C."/>
            <person name="Pitluck S."/>
            <person name="Pati A."/>
            <person name="Mavrommatis K."/>
            <person name="Ivanova N."/>
            <person name="Ovchinnikova G."/>
            <person name="Chen A."/>
            <person name="Palaniappan K."/>
            <person name="Schneider S."/>
            <person name="Rohde M."/>
            <person name="Chain P."/>
            <person name="D'haeseleer P."/>
            <person name="Goker M."/>
            <person name="Bristow J."/>
            <person name="Eisen J.A."/>
            <person name="Markowitz V."/>
            <person name="Kyrpides N.C."/>
            <person name="Klenk H.P."/>
            <person name="Hugenholtz P."/>
        </authorList>
    </citation>
    <scope>NUCLEOTIDE SEQUENCE [LARGE SCALE GENOMIC DNA]</scope>
    <source>
        <strain evidence="8">ATCC 29202 / DSM 20476 / NCTC 11029 / RHS 1</strain>
    </source>
</reference>
<dbReference type="InterPro" id="IPR027477">
    <property type="entry name" value="Succ_DH/fumarate_Rdtase_cat_sf"/>
</dbReference>
<feature type="compositionally biased region" description="Low complexity" evidence="5">
    <location>
        <begin position="38"/>
        <end position="54"/>
    </location>
</feature>
<dbReference type="Pfam" id="PF00890">
    <property type="entry name" value="FAD_binding_2"/>
    <property type="match status" value="1"/>
</dbReference>
<name>C7N2K1_SLAHD</name>
<feature type="region of interest" description="Disordered" evidence="5">
    <location>
        <begin position="37"/>
        <end position="63"/>
    </location>
</feature>
<comment type="cofactor">
    <cofactor evidence="1">
        <name>FAD</name>
        <dbReference type="ChEBI" id="CHEBI:57692"/>
    </cofactor>
</comment>
<evidence type="ECO:0000256" key="2">
    <source>
        <dbReference type="ARBA" id="ARBA00022630"/>
    </source>
</evidence>
<dbReference type="AlphaFoldDB" id="C7N2K1"/>
<dbReference type="InterPro" id="IPR006311">
    <property type="entry name" value="TAT_signal"/>
</dbReference>
<organism evidence="7 8">
    <name type="scientific">Slackia heliotrinireducens (strain ATCC 29202 / DSM 20476 / NCTC 11029 / RHS 1)</name>
    <name type="common">Peptococcus heliotrinreducens</name>
    <dbReference type="NCBI Taxonomy" id="471855"/>
    <lineage>
        <taxon>Bacteria</taxon>
        <taxon>Bacillati</taxon>
        <taxon>Actinomycetota</taxon>
        <taxon>Coriobacteriia</taxon>
        <taxon>Eggerthellales</taxon>
        <taxon>Eggerthellaceae</taxon>
        <taxon>Slackia</taxon>
    </lineage>
</organism>
<evidence type="ECO:0000313" key="7">
    <source>
        <dbReference type="EMBL" id="ACV23509.1"/>
    </source>
</evidence>
<feature type="domain" description="FAD-dependent oxidoreductase 2 FAD-binding" evidence="6">
    <location>
        <begin position="82"/>
        <end position="521"/>
    </location>
</feature>
<dbReference type="InterPro" id="IPR003953">
    <property type="entry name" value="FAD-dep_OxRdtase_2_FAD-bd"/>
</dbReference>
<evidence type="ECO:0000256" key="4">
    <source>
        <dbReference type="ARBA" id="ARBA00023002"/>
    </source>
</evidence>